<keyword evidence="11" id="KW-0540">Nuclease</keyword>
<comment type="catalytic activity">
    <reaction evidence="8">
        <text>ATP + H2O = ADP + phosphate + H(+)</text>
        <dbReference type="Rhea" id="RHEA:13065"/>
        <dbReference type="ChEBI" id="CHEBI:15377"/>
        <dbReference type="ChEBI" id="CHEBI:15378"/>
        <dbReference type="ChEBI" id="CHEBI:30616"/>
        <dbReference type="ChEBI" id="CHEBI:43474"/>
        <dbReference type="ChEBI" id="CHEBI:456216"/>
        <dbReference type="EC" id="5.6.2.4"/>
    </reaction>
</comment>
<keyword evidence="4 9" id="KW-0067">ATP-binding</keyword>
<keyword evidence="3 9" id="KW-0347">Helicase</keyword>
<evidence type="ECO:0000256" key="3">
    <source>
        <dbReference type="ARBA" id="ARBA00022806"/>
    </source>
</evidence>
<dbReference type="EC" id="5.6.2.4" evidence="7"/>
<dbReference type="InterPro" id="IPR027417">
    <property type="entry name" value="P-loop_NTPase"/>
</dbReference>
<evidence type="ECO:0000256" key="7">
    <source>
        <dbReference type="ARBA" id="ARBA00034808"/>
    </source>
</evidence>
<sequence>MPQIILGPQQHAPQIDGSVRGRAYNFLAKLAENDSLPGLHIEPILRAVDPRVRTGRVDDFWRAVLFKVQGHEQAAIYVYLGVWPHDAAIDFAMKTKLQVNPVNGIAELLFSDTPVVPVTPPSVGTAEPNAESVEPLFARRGLTVDALIDELGLAPHIAELAMECREAEDITDLAQQVPGWQGVALIDLSAGLSITAVKETLAIGEEDSALAEDSDSALATALHHPAARLQFAFIEDNEELRRAIEDTNFAAWRVFLHPEQRKYAERSWRGPFRLSGGAGTGKTVVLLHRARNLARKNPQARVVLTTFNKTLADAMQRDLKILDPTLPIAEKLGDPGIFVRGVDAAARAVVQSGGSGVAPAVEAVLGARTSQIARVTDRNAWRDAIASNGDELPSQLKSPVFFQAEYDLVVLPNRVTNLEGYAKVRRPGRGVPLDRNARTAVWSVISAYRLNAGIHGSVDFIETASIAAWILNASGARPADHVLVDEGQDLSPAHWQFLRALVADGPDDLFIAEDSHQRIYRSRVVLGHYGIKIVGRSQRLRLNYRTTQQNLRYAVSVLTGTDFADLEDGAEDTSEYRSARLGPAPRRISASNLTDELDQAATVVGNWLKELKDGEGPETIGILVRTEQAGEQLVRALDERLVPARFVSDKAVPSGKPVVMTMHRAKGMEFTRVLIFGVDAAALPAPFALKNVTDADRQDILQREKSLLYVAATRARDELVILWAGDPSKLLPSSAPR</sequence>
<feature type="binding site" evidence="9">
    <location>
        <begin position="276"/>
        <end position="283"/>
    </location>
    <ligand>
        <name>ATP</name>
        <dbReference type="ChEBI" id="CHEBI:30616"/>
    </ligand>
</feature>
<evidence type="ECO:0000256" key="1">
    <source>
        <dbReference type="ARBA" id="ARBA00022741"/>
    </source>
</evidence>
<reference evidence="11 12" key="1">
    <citation type="submission" date="2023-11" db="EMBL/GenBank/DDBJ databases">
        <title>Lentzea sokolovensis, sp. nov., Lentzea kristufkii, sp. nov., and Lentzea miocenensis, sp. nov., rare actinobacteria from Sokolov Coal Basin, Miocene lacustrine sediment, Czech Republic.</title>
        <authorList>
            <person name="Lara A."/>
            <person name="Kotroba L."/>
            <person name="Nouioui I."/>
            <person name="Neumann-Schaal M."/>
            <person name="Mast Y."/>
            <person name="Chronakova A."/>
        </authorList>
    </citation>
    <scope>NUCLEOTIDE SEQUENCE [LARGE SCALE GENOMIC DNA]</scope>
    <source>
        <strain evidence="11 12">BCCO 10_0061</strain>
    </source>
</reference>
<evidence type="ECO:0000256" key="5">
    <source>
        <dbReference type="ARBA" id="ARBA00023235"/>
    </source>
</evidence>
<evidence type="ECO:0000259" key="10">
    <source>
        <dbReference type="PROSITE" id="PS51198"/>
    </source>
</evidence>
<keyword evidence="11" id="KW-0269">Exonuclease</keyword>
<protein>
    <recommendedName>
        <fullName evidence="7">DNA 3'-5' helicase</fullName>
        <ecNumber evidence="7">5.6.2.4</ecNumber>
    </recommendedName>
</protein>
<comment type="catalytic activity">
    <reaction evidence="6">
        <text>Couples ATP hydrolysis with the unwinding of duplex DNA by translocating in the 3'-5' direction.</text>
        <dbReference type="EC" id="5.6.2.4"/>
    </reaction>
</comment>
<evidence type="ECO:0000256" key="2">
    <source>
        <dbReference type="ARBA" id="ARBA00022801"/>
    </source>
</evidence>
<keyword evidence="2 9" id="KW-0378">Hydrolase</keyword>
<dbReference type="Pfam" id="PF00580">
    <property type="entry name" value="UvrD-helicase"/>
    <property type="match status" value="1"/>
</dbReference>
<evidence type="ECO:0000313" key="12">
    <source>
        <dbReference type="Proteomes" id="UP001285352"/>
    </source>
</evidence>
<dbReference type="SUPFAM" id="SSF52540">
    <property type="entry name" value="P-loop containing nucleoside triphosphate hydrolases"/>
    <property type="match status" value="1"/>
</dbReference>
<evidence type="ECO:0000256" key="8">
    <source>
        <dbReference type="ARBA" id="ARBA00048988"/>
    </source>
</evidence>
<dbReference type="RefSeq" id="WP_319977175.1">
    <property type="nucleotide sequence ID" value="NZ_JAXAVU010000010.1"/>
</dbReference>
<evidence type="ECO:0000256" key="4">
    <source>
        <dbReference type="ARBA" id="ARBA00022840"/>
    </source>
</evidence>
<dbReference type="InterPro" id="IPR000212">
    <property type="entry name" value="DNA_helicase_UvrD/REP"/>
</dbReference>
<dbReference type="Gene3D" id="3.40.50.300">
    <property type="entry name" value="P-loop containing nucleotide triphosphate hydrolases"/>
    <property type="match status" value="2"/>
</dbReference>
<dbReference type="EMBL" id="JAXAVU010000010">
    <property type="protein sequence ID" value="MDX8145021.1"/>
    <property type="molecule type" value="Genomic_DNA"/>
</dbReference>
<comment type="caution">
    <text evidence="11">The sequence shown here is derived from an EMBL/GenBank/DDBJ whole genome shotgun (WGS) entry which is preliminary data.</text>
</comment>
<organism evidence="11 12">
    <name type="scientific">Lentzea sokolovensis</name>
    <dbReference type="NCBI Taxonomy" id="3095429"/>
    <lineage>
        <taxon>Bacteria</taxon>
        <taxon>Bacillati</taxon>
        <taxon>Actinomycetota</taxon>
        <taxon>Actinomycetes</taxon>
        <taxon>Pseudonocardiales</taxon>
        <taxon>Pseudonocardiaceae</taxon>
        <taxon>Lentzea</taxon>
    </lineage>
</organism>
<keyword evidence="1 9" id="KW-0547">Nucleotide-binding</keyword>
<proteinExistence type="predicted"/>
<accession>A0ABU4V230</accession>
<dbReference type="Pfam" id="PF13361">
    <property type="entry name" value="UvrD_C"/>
    <property type="match status" value="1"/>
</dbReference>
<dbReference type="PROSITE" id="PS51198">
    <property type="entry name" value="UVRD_HELICASE_ATP_BIND"/>
    <property type="match status" value="1"/>
</dbReference>
<evidence type="ECO:0000256" key="6">
    <source>
        <dbReference type="ARBA" id="ARBA00034617"/>
    </source>
</evidence>
<dbReference type="InterPro" id="IPR014017">
    <property type="entry name" value="DNA_helicase_UvrD-like_C"/>
</dbReference>
<dbReference type="InterPro" id="IPR014016">
    <property type="entry name" value="UvrD-like_ATP-bd"/>
</dbReference>
<dbReference type="Proteomes" id="UP001285352">
    <property type="component" value="Unassembled WGS sequence"/>
</dbReference>
<gene>
    <name evidence="11" type="ORF">SK854_23125</name>
</gene>
<keyword evidence="12" id="KW-1185">Reference proteome</keyword>
<dbReference type="PANTHER" id="PTHR11070:SF2">
    <property type="entry name" value="ATP-DEPENDENT DNA HELICASE SRS2"/>
    <property type="match status" value="1"/>
</dbReference>
<name>A0ABU4V230_9PSEU</name>
<evidence type="ECO:0000313" key="11">
    <source>
        <dbReference type="EMBL" id="MDX8145021.1"/>
    </source>
</evidence>
<evidence type="ECO:0000256" key="9">
    <source>
        <dbReference type="PROSITE-ProRule" id="PRU00560"/>
    </source>
</evidence>
<feature type="domain" description="UvrD-like helicase ATP-binding" evidence="10">
    <location>
        <begin position="255"/>
        <end position="554"/>
    </location>
</feature>
<dbReference type="PANTHER" id="PTHR11070">
    <property type="entry name" value="UVRD / RECB / PCRA DNA HELICASE FAMILY MEMBER"/>
    <property type="match status" value="1"/>
</dbReference>
<dbReference type="GO" id="GO:0004527">
    <property type="term" value="F:exonuclease activity"/>
    <property type="evidence" value="ECO:0007669"/>
    <property type="project" value="UniProtKB-KW"/>
</dbReference>
<keyword evidence="5" id="KW-0413">Isomerase</keyword>